<proteinExistence type="predicted"/>
<name>A0ABP6PFI7_9ACTN</name>
<sequence>MAVPWFPTSVIPTHWTPVHRPDDGEHVGYLAAESPDRAVPHLLVGAALGPARSREDAAALLRQHGLRALDRRWWCRLPDLLPGGLLPAGEPEPEWSWRPVVVVEASPEGCTVRPEWPAPEELTGRASLPTPVGDLLLEEPP</sequence>
<organism evidence="2 3">
    <name type="scientific">Blastococcus jejuensis</name>
    <dbReference type="NCBI Taxonomy" id="351224"/>
    <lineage>
        <taxon>Bacteria</taxon>
        <taxon>Bacillati</taxon>
        <taxon>Actinomycetota</taxon>
        <taxon>Actinomycetes</taxon>
        <taxon>Geodermatophilales</taxon>
        <taxon>Geodermatophilaceae</taxon>
        <taxon>Blastococcus</taxon>
    </lineage>
</organism>
<gene>
    <name evidence="2" type="ORF">GCM10010531_30980</name>
</gene>
<comment type="caution">
    <text evidence="2">The sequence shown here is derived from an EMBL/GenBank/DDBJ whole genome shotgun (WGS) entry which is preliminary data.</text>
</comment>
<dbReference type="EMBL" id="BAAAVV010000007">
    <property type="protein sequence ID" value="GAA3175174.1"/>
    <property type="molecule type" value="Genomic_DNA"/>
</dbReference>
<keyword evidence="3" id="KW-1185">Reference proteome</keyword>
<dbReference type="Proteomes" id="UP001499924">
    <property type="component" value="Unassembled WGS sequence"/>
</dbReference>
<evidence type="ECO:0000313" key="3">
    <source>
        <dbReference type="Proteomes" id="UP001499924"/>
    </source>
</evidence>
<accession>A0ABP6PFI7</accession>
<reference evidence="3" key="1">
    <citation type="journal article" date="2019" name="Int. J. Syst. Evol. Microbiol.">
        <title>The Global Catalogue of Microorganisms (GCM) 10K type strain sequencing project: providing services to taxonomists for standard genome sequencing and annotation.</title>
        <authorList>
            <consortium name="The Broad Institute Genomics Platform"/>
            <consortium name="The Broad Institute Genome Sequencing Center for Infectious Disease"/>
            <person name="Wu L."/>
            <person name="Ma J."/>
        </authorList>
    </citation>
    <scope>NUCLEOTIDE SEQUENCE [LARGE SCALE GENOMIC DNA]</scope>
    <source>
        <strain evidence="3">JCM 15614</strain>
    </source>
</reference>
<evidence type="ECO:0000313" key="2">
    <source>
        <dbReference type="EMBL" id="GAA3175174.1"/>
    </source>
</evidence>
<evidence type="ECO:0000256" key="1">
    <source>
        <dbReference type="SAM" id="MobiDB-lite"/>
    </source>
</evidence>
<protein>
    <submittedName>
        <fullName evidence="2">Uncharacterized protein</fullName>
    </submittedName>
</protein>
<feature type="region of interest" description="Disordered" evidence="1">
    <location>
        <begin position="114"/>
        <end position="141"/>
    </location>
</feature>